<organism evidence="1 2">
    <name type="scientific">Chryseobacterium nematophagum</name>
    <dbReference type="NCBI Taxonomy" id="2305228"/>
    <lineage>
        <taxon>Bacteria</taxon>
        <taxon>Pseudomonadati</taxon>
        <taxon>Bacteroidota</taxon>
        <taxon>Flavobacteriia</taxon>
        <taxon>Flavobacteriales</taxon>
        <taxon>Weeksellaceae</taxon>
        <taxon>Chryseobacterium group</taxon>
        <taxon>Chryseobacterium</taxon>
    </lineage>
</organism>
<proteinExistence type="predicted"/>
<accession>A0A3M7LBZ5</accession>
<gene>
    <name evidence="1" type="ORF">D1632_04945</name>
</gene>
<dbReference type="Proteomes" id="UP000267524">
    <property type="component" value="Unassembled WGS sequence"/>
</dbReference>
<keyword evidence="2" id="KW-1185">Reference proteome</keyword>
<dbReference type="EMBL" id="QWIV01000008">
    <property type="protein sequence ID" value="RMZ60288.1"/>
    <property type="molecule type" value="Genomic_DNA"/>
</dbReference>
<name>A0A3M7LBZ5_9FLAO</name>
<dbReference type="AlphaFoldDB" id="A0A3M7LBZ5"/>
<comment type="caution">
    <text evidence="1">The sequence shown here is derived from an EMBL/GenBank/DDBJ whole genome shotgun (WGS) entry which is preliminary data.</text>
</comment>
<sequence length="173" mass="18879">MEKRTITLIAALFTLVLAKSQVAIGKQSVSNSSVSLEFANTENRGMILPYVEDKSGITENGTIIFDTTDNKVKYLKDNNWFDLSVDTTGTVDLSIQTPKTENTNAKTVIGNDGVINTTNGILVLSDVDKSMILPKLASPHLNIINPSPGMMAYDTVAHQLAIFNGTVWSFWKP</sequence>
<reference evidence="1 2" key="1">
    <citation type="submission" date="2018-08" db="EMBL/GenBank/DDBJ databases">
        <title>Chryseobacterium nematophagum: a novel matrix digesting pathogen of nematodes.</title>
        <authorList>
            <person name="Page A."/>
            <person name="Roberts M."/>
            <person name="Felix M.-A."/>
            <person name="Weir W."/>
        </authorList>
    </citation>
    <scope>NUCLEOTIDE SEQUENCE [LARGE SCALE GENOMIC DNA]</scope>
    <source>
        <strain evidence="1 2">JUb275</strain>
    </source>
</reference>
<evidence type="ECO:0000313" key="2">
    <source>
        <dbReference type="Proteomes" id="UP000267524"/>
    </source>
</evidence>
<evidence type="ECO:0000313" key="1">
    <source>
        <dbReference type="EMBL" id="RMZ60288.1"/>
    </source>
</evidence>
<protein>
    <submittedName>
        <fullName evidence="1">Uncharacterized protein</fullName>
    </submittedName>
</protein>